<feature type="region of interest" description="Disordered" evidence="7">
    <location>
        <begin position="1"/>
        <end position="22"/>
    </location>
</feature>
<protein>
    <recommendedName>
        <fullName evidence="3">tRNA (adenine(58)-N(1))-methyltransferase non-catalytic subunit TRM6</fullName>
    </recommendedName>
    <alternativeName>
        <fullName evidence="6">tRNA(m1A58)-methyltransferase subunit TRM6</fullName>
    </alternativeName>
</protein>
<keyword evidence="4" id="KW-0819">tRNA processing</keyword>
<keyword evidence="9" id="KW-1185">Reference proteome</keyword>
<dbReference type="EMBL" id="CP119944">
    <property type="protein sequence ID" value="WFC99501.1"/>
    <property type="molecule type" value="Genomic_DNA"/>
</dbReference>
<dbReference type="GO" id="GO:0005634">
    <property type="term" value="C:nucleus"/>
    <property type="evidence" value="ECO:0007669"/>
    <property type="project" value="UniProtKB-SubCell"/>
</dbReference>
<dbReference type="Pfam" id="PF04189">
    <property type="entry name" value="Gcd10p"/>
    <property type="match status" value="1"/>
</dbReference>
<evidence type="ECO:0000256" key="1">
    <source>
        <dbReference type="ARBA" id="ARBA00004123"/>
    </source>
</evidence>
<organism evidence="8 9">
    <name type="scientific">Malassezia yamatoensis</name>
    <dbReference type="NCBI Taxonomy" id="253288"/>
    <lineage>
        <taxon>Eukaryota</taxon>
        <taxon>Fungi</taxon>
        <taxon>Dikarya</taxon>
        <taxon>Basidiomycota</taxon>
        <taxon>Ustilaginomycotina</taxon>
        <taxon>Malasseziomycetes</taxon>
        <taxon>Malasseziales</taxon>
        <taxon>Malasseziaceae</taxon>
        <taxon>Malassezia</taxon>
    </lineage>
</organism>
<dbReference type="Proteomes" id="UP001219567">
    <property type="component" value="Chromosome 2"/>
</dbReference>
<evidence type="ECO:0000256" key="6">
    <source>
        <dbReference type="ARBA" id="ARBA00032319"/>
    </source>
</evidence>
<evidence type="ECO:0000256" key="3">
    <source>
        <dbReference type="ARBA" id="ARBA00021704"/>
    </source>
</evidence>
<evidence type="ECO:0000256" key="4">
    <source>
        <dbReference type="ARBA" id="ARBA00022694"/>
    </source>
</evidence>
<evidence type="ECO:0000256" key="5">
    <source>
        <dbReference type="ARBA" id="ARBA00023242"/>
    </source>
</evidence>
<dbReference type="PANTHER" id="PTHR12945:SF0">
    <property type="entry name" value="TRNA (ADENINE(58)-N(1))-METHYLTRANSFERASE NON-CATALYTIC SUBUNIT TRM6"/>
    <property type="match status" value="1"/>
</dbReference>
<evidence type="ECO:0000313" key="8">
    <source>
        <dbReference type="EMBL" id="WFC99501.1"/>
    </source>
</evidence>
<sequence>MAEEGLSSDSASQANGRDHQPVSYMPEVKRARTEDAPVLDNAYLRHRVMFVPANQPVLLRLPSGMTKQVVLESGKLVSIGKFGSFHADEVVGKPFGPTYEIKSDGHVEIMQQDVAEALVETEATNENIFDDGESQSLSYEDIKALKDAGASGREIIQKQLEGNKSYELRTAYSQDKIMKRKESKHLKFFTPIPPSLNNVAWYNFERHPDKIRYLRPDSLSQMLSFANVQSGGKYVVVDGAGGLLTGAVLERMAGKSTMLTQEVDLYT</sequence>
<comment type="similarity">
    <text evidence="2">Belongs to the TRM6/GCD10 family.</text>
</comment>
<proteinExistence type="inferred from homology"/>
<accession>A0AAJ5YVJ5</accession>
<keyword evidence="5" id="KW-0539">Nucleus</keyword>
<comment type="subcellular location">
    <subcellularLocation>
        <location evidence="1">Nucleus</location>
    </subcellularLocation>
</comment>
<evidence type="ECO:0000313" key="9">
    <source>
        <dbReference type="Proteomes" id="UP001219567"/>
    </source>
</evidence>
<name>A0AAJ5YVJ5_9BASI</name>
<dbReference type="GO" id="GO:0031515">
    <property type="term" value="C:tRNA (m1A) methyltransferase complex"/>
    <property type="evidence" value="ECO:0007669"/>
    <property type="project" value="InterPro"/>
</dbReference>
<gene>
    <name evidence="8" type="primary">TRM6_1</name>
    <name evidence="8" type="ORF">MYAM1_002246</name>
</gene>
<dbReference type="AlphaFoldDB" id="A0AAJ5YVJ5"/>
<dbReference type="PANTHER" id="PTHR12945">
    <property type="entry name" value="TRANSLATION INITIATION FACTOR EIF3-RELATED"/>
    <property type="match status" value="1"/>
</dbReference>
<evidence type="ECO:0000256" key="7">
    <source>
        <dbReference type="SAM" id="MobiDB-lite"/>
    </source>
</evidence>
<dbReference type="InterPro" id="IPR017423">
    <property type="entry name" value="TRM6"/>
</dbReference>
<reference evidence="8 9" key="1">
    <citation type="submission" date="2023-03" db="EMBL/GenBank/DDBJ databases">
        <title>Mating type loci evolution in Malassezia.</title>
        <authorList>
            <person name="Coelho M.A."/>
        </authorList>
    </citation>
    <scope>NUCLEOTIDE SEQUENCE [LARGE SCALE GENOMIC DNA]</scope>
    <source>
        <strain evidence="8 9">CBS 9725</strain>
    </source>
</reference>
<evidence type="ECO:0000256" key="2">
    <source>
        <dbReference type="ARBA" id="ARBA00008320"/>
    </source>
</evidence>
<dbReference type="GO" id="GO:0030488">
    <property type="term" value="P:tRNA methylation"/>
    <property type="evidence" value="ECO:0007669"/>
    <property type="project" value="InterPro"/>
</dbReference>